<dbReference type="Pfam" id="PF00173">
    <property type="entry name" value="Cyt-b5"/>
    <property type="match status" value="1"/>
</dbReference>
<dbReference type="GO" id="GO:0005737">
    <property type="term" value="C:cytoplasm"/>
    <property type="evidence" value="ECO:0007669"/>
    <property type="project" value="TreeGrafter"/>
</dbReference>
<dbReference type="InterPro" id="IPR001199">
    <property type="entry name" value="Cyt_B5-like_heme/steroid-bd"/>
</dbReference>
<dbReference type="GO" id="GO:0004128">
    <property type="term" value="F:cytochrome-b5 reductase activity, acting on NAD(P)H"/>
    <property type="evidence" value="ECO:0007669"/>
    <property type="project" value="TreeGrafter"/>
</dbReference>
<evidence type="ECO:0000313" key="8">
    <source>
        <dbReference type="EMBL" id="ORY02775.1"/>
    </source>
</evidence>
<evidence type="ECO:0000256" key="2">
    <source>
        <dbReference type="ARBA" id="ARBA00022723"/>
    </source>
</evidence>
<dbReference type="GO" id="GO:0020037">
    <property type="term" value="F:heme binding"/>
    <property type="evidence" value="ECO:0007669"/>
    <property type="project" value="UniProtKB-UniRule"/>
</dbReference>
<dbReference type="Gene3D" id="3.10.120.10">
    <property type="entry name" value="Cytochrome b5-like heme/steroid binding domain"/>
    <property type="match status" value="1"/>
</dbReference>
<dbReference type="SUPFAM" id="SSF55856">
    <property type="entry name" value="Cytochrome b5-like heme/steroid binding domain"/>
    <property type="match status" value="1"/>
</dbReference>
<dbReference type="STRING" id="1314790.A0A1Y1YYX1"/>
<organism evidence="8 9">
    <name type="scientific">Basidiobolus meristosporus CBS 931.73</name>
    <dbReference type="NCBI Taxonomy" id="1314790"/>
    <lineage>
        <taxon>Eukaryota</taxon>
        <taxon>Fungi</taxon>
        <taxon>Fungi incertae sedis</taxon>
        <taxon>Zoopagomycota</taxon>
        <taxon>Entomophthoromycotina</taxon>
        <taxon>Basidiobolomycetes</taxon>
        <taxon>Basidiobolales</taxon>
        <taxon>Basidiobolaceae</taxon>
        <taxon>Basidiobolus</taxon>
    </lineage>
</organism>
<evidence type="ECO:0000256" key="1">
    <source>
        <dbReference type="ARBA" id="ARBA00022617"/>
    </source>
</evidence>
<dbReference type="PROSITE" id="PS50255">
    <property type="entry name" value="CYTOCHROME_B5_2"/>
    <property type="match status" value="1"/>
</dbReference>
<keyword evidence="9" id="KW-1185">Reference proteome</keyword>
<dbReference type="FunFam" id="3.10.120.10:FF:000001">
    <property type="entry name" value="Cytochrome b5 reductase 4"/>
    <property type="match status" value="1"/>
</dbReference>
<dbReference type="EMBL" id="MCFE01000053">
    <property type="protein sequence ID" value="ORY02775.1"/>
    <property type="molecule type" value="Genomic_DNA"/>
</dbReference>
<dbReference type="InterPro" id="IPR036400">
    <property type="entry name" value="Cyt_B5-like_heme/steroid_sf"/>
</dbReference>
<protein>
    <submittedName>
        <fullName evidence="8">Cytochrome b5</fullName>
    </submittedName>
</protein>
<dbReference type="InterPro" id="IPR051872">
    <property type="entry name" value="Cytochrome_b5/Flavoprotein_Rdt"/>
</dbReference>
<keyword evidence="2 4" id="KW-0479">Metal-binding</keyword>
<dbReference type="EMBL" id="MCFE01001269">
    <property type="protein sequence ID" value="ORX63763.1"/>
    <property type="molecule type" value="Genomic_DNA"/>
</dbReference>
<proteinExistence type="inferred from homology"/>
<evidence type="ECO:0000256" key="5">
    <source>
        <dbReference type="SAM" id="MobiDB-lite"/>
    </source>
</evidence>
<gene>
    <name evidence="8" type="ORF">K493DRAFT_254591</name>
    <name evidence="7" type="ORF">K493DRAFT_272603</name>
</gene>
<dbReference type="Proteomes" id="UP000193498">
    <property type="component" value="Unassembled WGS sequence"/>
</dbReference>
<evidence type="ECO:0000256" key="4">
    <source>
        <dbReference type="RuleBase" id="RU362121"/>
    </source>
</evidence>
<dbReference type="SMART" id="SM01117">
    <property type="entry name" value="Cyt-b5"/>
    <property type="match status" value="1"/>
</dbReference>
<name>A0A1Y1YYX1_9FUNG</name>
<keyword evidence="1 4" id="KW-0349">Heme</keyword>
<dbReference type="PANTHER" id="PTHR46237:SF1">
    <property type="entry name" value="CYTOCHROME B5 REDUCTASE 4"/>
    <property type="match status" value="1"/>
</dbReference>
<sequence>MDSSEFAAPSIKFSLSTQEEDKDTSIFPLPNGPQMVAPLQTKKKPRRVKVALEPGHSPLDWAKLKNSGADLRGVPCIGKYTLEDLKKHKSETDAWCAIQGKVYNLTAYLNFHPGGKKELMRAAGRDATKLFMNVHSWVSTDILLDQCFVGFLVPS</sequence>
<dbReference type="FunCoup" id="A0A1Y1YYX1">
    <property type="interactions" value="60"/>
</dbReference>
<dbReference type="InterPro" id="IPR018506">
    <property type="entry name" value="Cyt_B5_heme-BS"/>
</dbReference>
<dbReference type="PROSITE" id="PS00191">
    <property type="entry name" value="CYTOCHROME_B5_1"/>
    <property type="match status" value="1"/>
</dbReference>
<evidence type="ECO:0000256" key="3">
    <source>
        <dbReference type="ARBA" id="ARBA00023004"/>
    </source>
</evidence>
<dbReference type="OrthoDB" id="432299at2759"/>
<comment type="similarity">
    <text evidence="4">Belongs to the cytochrome b5 family.</text>
</comment>
<feature type="domain" description="Cytochrome b5 heme-binding" evidence="6">
    <location>
        <begin position="77"/>
        <end position="153"/>
    </location>
</feature>
<evidence type="ECO:0000313" key="9">
    <source>
        <dbReference type="Proteomes" id="UP000193498"/>
    </source>
</evidence>
<comment type="caution">
    <text evidence="8">The sequence shown here is derived from an EMBL/GenBank/DDBJ whole genome shotgun (WGS) entry which is preliminary data.</text>
</comment>
<keyword evidence="3 4" id="KW-0408">Iron</keyword>
<dbReference type="PANTHER" id="PTHR46237">
    <property type="entry name" value="CYTOCHROME B5 REDUCTASE 4 FAMILY MEMBER"/>
    <property type="match status" value="1"/>
</dbReference>
<dbReference type="InParanoid" id="A0A1Y1YYX1"/>
<dbReference type="GO" id="GO:0046872">
    <property type="term" value="F:metal ion binding"/>
    <property type="evidence" value="ECO:0007669"/>
    <property type="project" value="UniProtKB-UniRule"/>
</dbReference>
<dbReference type="AlphaFoldDB" id="A0A1Y1YYX1"/>
<evidence type="ECO:0000313" key="7">
    <source>
        <dbReference type="EMBL" id="ORX63763.1"/>
    </source>
</evidence>
<evidence type="ECO:0000259" key="6">
    <source>
        <dbReference type="PROSITE" id="PS50255"/>
    </source>
</evidence>
<accession>A0A1Y1YYX1</accession>
<feature type="region of interest" description="Disordered" evidence="5">
    <location>
        <begin position="1"/>
        <end position="37"/>
    </location>
</feature>
<reference evidence="8 9" key="1">
    <citation type="submission" date="2016-07" db="EMBL/GenBank/DDBJ databases">
        <title>Pervasive Adenine N6-methylation of Active Genes in Fungi.</title>
        <authorList>
            <consortium name="DOE Joint Genome Institute"/>
            <person name="Mondo S.J."/>
            <person name="Dannebaum R.O."/>
            <person name="Kuo R.C."/>
            <person name="Labutti K."/>
            <person name="Haridas S."/>
            <person name="Kuo A."/>
            <person name="Salamov A."/>
            <person name="Ahrendt S.R."/>
            <person name="Lipzen A."/>
            <person name="Sullivan W."/>
            <person name="Andreopoulos W.B."/>
            <person name="Clum A."/>
            <person name="Lindquist E."/>
            <person name="Daum C."/>
            <person name="Ramamoorthy G.K."/>
            <person name="Gryganskyi A."/>
            <person name="Culley D."/>
            <person name="Magnuson J.K."/>
            <person name="James T.Y."/>
            <person name="O'Malley M.A."/>
            <person name="Stajich J.E."/>
            <person name="Spatafora J.W."/>
            <person name="Visel A."/>
            <person name="Grigoriev I.V."/>
        </authorList>
    </citation>
    <scope>NUCLEOTIDE SEQUENCE [LARGE SCALE GENOMIC DNA]</scope>
    <source>
        <strain evidence="8 9">CBS 931.73</strain>
    </source>
</reference>